<organism evidence="3 4">
    <name type="scientific">Nonomuraea turkmeniaca</name>
    <dbReference type="NCBI Taxonomy" id="103838"/>
    <lineage>
        <taxon>Bacteria</taxon>
        <taxon>Bacillati</taxon>
        <taxon>Actinomycetota</taxon>
        <taxon>Actinomycetes</taxon>
        <taxon>Streptosporangiales</taxon>
        <taxon>Streptosporangiaceae</taxon>
        <taxon>Nonomuraea</taxon>
    </lineage>
</organism>
<dbReference type="Gene3D" id="1.10.10.60">
    <property type="entry name" value="Homeodomain-like"/>
    <property type="match status" value="1"/>
</dbReference>
<dbReference type="EMBL" id="VCKY01000034">
    <property type="protein sequence ID" value="TMR22098.1"/>
    <property type="molecule type" value="Genomic_DNA"/>
</dbReference>
<accession>A0A5S4FN53</accession>
<protein>
    <submittedName>
        <fullName evidence="3">Transcriptional regulator</fullName>
    </submittedName>
</protein>
<gene>
    <name evidence="3" type="ORF">ETD86_12815</name>
</gene>
<proteinExistence type="predicted"/>
<name>A0A5S4FN53_9ACTN</name>
<evidence type="ECO:0000313" key="4">
    <source>
        <dbReference type="Proteomes" id="UP000309128"/>
    </source>
</evidence>
<sequence length="80" mass="9114">MTVRKHQRGASPEREALRADVTRRYVEGESVRELALSTGRSYGTVHRLLQEAGVELRPRGGRPRPAAVHQSVRCGPWRRR</sequence>
<dbReference type="Proteomes" id="UP000309128">
    <property type="component" value="Unassembled WGS sequence"/>
</dbReference>
<comment type="caution">
    <text evidence="3">The sequence shown here is derived from an EMBL/GenBank/DDBJ whole genome shotgun (WGS) entry which is preliminary data.</text>
</comment>
<dbReference type="Pfam" id="PF19575">
    <property type="entry name" value="HTH_58"/>
    <property type="match status" value="1"/>
</dbReference>
<reference evidence="3 4" key="1">
    <citation type="submission" date="2019-05" db="EMBL/GenBank/DDBJ databases">
        <title>Draft genome sequence of Nonomuraea turkmeniaca DSM 43926.</title>
        <authorList>
            <person name="Saricaoglu S."/>
            <person name="Isik K."/>
        </authorList>
    </citation>
    <scope>NUCLEOTIDE SEQUENCE [LARGE SCALE GENOMIC DNA]</scope>
    <source>
        <strain evidence="3 4">DSM 43926</strain>
    </source>
</reference>
<dbReference type="InterPro" id="IPR045745">
    <property type="entry name" value="HTH_58_Actinobacteria-type"/>
</dbReference>
<feature type="domain" description="Helix-turn-helix" evidence="2">
    <location>
        <begin position="3"/>
        <end position="64"/>
    </location>
</feature>
<feature type="region of interest" description="Disordered" evidence="1">
    <location>
        <begin position="57"/>
        <end position="80"/>
    </location>
</feature>
<evidence type="ECO:0000259" key="2">
    <source>
        <dbReference type="Pfam" id="PF19575"/>
    </source>
</evidence>
<dbReference type="OrthoDB" id="3541261at2"/>
<keyword evidence="4" id="KW-1185">Reference proteome</keyword>
<evidence type="ECO:0000256" key="1">
    <source>
        <dbReference type="SAM" id="MobiDB-lite"/>
    </source>
</evidence>
<dbReference type="AlphaFoldDB" id="A0A5S4FN53"/>
<evidence type="ECO:0000313" key="3">
    <source>
        <dbReference type="EMBL" id="TMR22098.1"/>
    </source>
</evidence>